<keyword evidence="6 9" id="KW-0472">Membrane</keyword>
<evidence type="ECO:0000256" key="6">
    <source>
        <dbReference type="ARBA" id="ARBA00023136"/>
    </source>
</evidence>
<dbReference type="Proteomes" id="UP000038045">
    <property type="component" value="Unplaced"/>
</dbReference>
<dbReference type="WBParaSite" id="PTRK_0001606300.1">
    <property type="protein sequence ID" value="PTRK_0001606300.1"/>
    <property type="gene ID" value="PTRK_0001606300"/>
</dbReference>
<keyword evidence="5 9" id="KW-1133">Transmembrane helix</keyword>
<accession>A0A0N5A353</accession>
<organism evidence="11 12">
    <name type="scientific">Parastrongyloides trichosuri</name>
    <name type="common">Possum-specific nematode worm</name>
    <dbReference type="NCBI Taxonomy" id="131310"/>
    <lineage>
        <taxon>Eukaryota</taxon>
        <taxon>Metazoa</taxon>
        <taxon>Ecdysozoa</taxon>
        <taxon>Nematoda</taxon>
        <taxon>Chromadorea</taxon>
        <taxon>Rhabditida</taxon>
        <taxon>Tylenchina</taxon>
        <taxon>Panagrolaimomorpha</taxon>
        <taxon>Strongyloidoidea</taxon>
        <taxon>Strongyloididae</taxon>
        <taxon>Parastrongyloides</taxon>
    </lineage>
</organism>
<evidence type="ECO:0000313" key="11">
    <source>
        <dbReference type="Proteomes" id="UP000038045"/>
    </source>
</evidence>
<evidence type="ECO:0000256" key="7">
    <source>
        <dbReference type="ARBA" id="ARBA00023180"/>
    </source>
</evidence>
<feature type="transmembrane region" description="Helical" evidence="9">
    <location>
        <begin position="330"/>
        <end position="352"/>
    </location>
</feature>
<dbReference type="Gene3D" id="1.20.1640.10">
    <property type="entry name" value="Multidrug efflux transporter AcrB transmembrane domain"/>
    <property type="match status" value="2"/>
</dbReference>
<dbReference type="Pfam" id="PF02460">
    <property type="entry name" value="Patched"/>
    <property type="match status" value="1"/>
</dbReference>
<dbReference type="PANTHER" id="PTHR10796">
    <property type="entry name" value="PATCHED-RELATED"/>
    <property type="match status" value="1"/>
</dbReference>
<dbReference type="GO" id="GO:0030659">
    <property type="term" value="C:cytoplasmic vesicle membrane"/>
    <property type="evidence" value="ECO:0007669"/>
    <property type="project" value="TreeGrafter"/>
</dbReference>
<feature type="compositionally biased region" description="Low complexity" evidence="8">
    <location>
        <begin position="32"/>
        <end position="44"/>
    </location>
</feature>
<comment type="similarity">
    <text evidence="2">Belongs to the patched family.</text>
</comment>
<feature type="transmembrane region" description="Helical" evidence="9">
    <location>
        <begin position="797"/>
        <end position="817"/>
    </location>
</feature>
<dbReference type="InterPro" id="IPR000731">
    <property type="entry name" value="SSD"/>
</dbReference>
<evidence type="ECO:0000313" key="12">
    <source>
        <dbReference type="WBParaSite" id="PTRK_0001606300.1"/>
    </source>
</evidence>
<evidence type="ECO:0000259" key="10">
    <source>
        <dbReference type="PROSITE" id="PS50156"/>
    </source>
</evidence>
<dbReference type="PANTHER" id="PTHR10796:SF95">
    <property type="entry name" value="SSD DOMAIN-CONTAINING PROTEIN"/>
    <property type="match status" value="1"/>
</dbReference>
<keyword evidence="3" id="KW-1003">Cell membrane</keyword>
<dbReference type="FunFam" id="1.20.1640.10:FF:000013">
    <property type="entry name" value="PaTched Related family"/>
    <property type="match status" value="1"/>
</dbReference>
<dbReference type="PROSITE" id="PS50156">
    <property type="entry name" value="SSD"/>
    <property type="match status" value="1"/>
</dbReference>
<feature type="region of interest" description="Disordered" evidence="8">
    <location>
        <begin position="25"/>
        <end position="44"/>
    </location>
</feature>
<evidence type="ECO:0000256" key="1">
    <source>
        <dbReference type="ARBA" id="ARBA00004651"/>
    </source>
</evidence>
<evidence type="ECO:0000256" key="3">
    <source>
        <dbReference type="ARBA" id="ARBA00022475"/>
    </source>
</evidence>
<dbReference type="GO" id="GO:0005886">
    <property type="term" value="C:plasma membrane"/>
    <property type="evidence" value="ECO:0007669"/>
    <property type="project" value="UniProtKB-SubCell"/>
</dbReference>
<protein>
    <submittedName>
        <fullName evidence="12">SSD domain-containing protein</fullName>
    </submittedName>
</protein>
<dbReference type="InterPro" id="IPR051697">
    <property type="entry name" value="Patched_domain-protein"/>
</dbReference>
<feature type="transmembrane region" description="Helical" evidence="9">
    <location>
        <begin position="546"/>
        <end position="569"/>
    </location>
</feature>
<keyword evidence="7" id="KW-0325">Glycoprotein</keyword>
<feature type="transmembrane region" description="Helical" evidence="9">
    <location>
        <begin position="364"/>
        <end position="386"/>
    </location>
</feature>
<dbReference type="AlphaFoldDB" id="A0A0N5A353"/>
<dbReference type="GO" id="GO:0006897">
    <property type="term" value="P:endocytosis"/>
    <property type="evidence" value="ECO:0007669"/>
    <property type="project" value="TreeGrafter"/>
</dbReference>
<feature type="transmembrane region" description="Helical" evidence="9">
    <location>
        <begin position="480"/>
        <end position="508"/>
    </location>
</feature>
<dbReference type="GO" id="GO:0018996">
    <property type="term" value="P:molting cycle, collagen and cuticulin-based cuticle"/>
    <property type="evidence" value="ECO:0007669"/>
    <property type="project" value="TreeGrafter"/>
</dbReference>
<feature type="transmembrane region" description="Helical" evidence="9">
    <location>
        <begin position="904"/>
        <end position="926"/>
    </location>
</feature>
<sequence>MMENLPYLKSLSLTNEKEIQRDHISTTATMESQNSADSKSSSSDVTFDTSFEVSTNSSQPSLKDYNITSTCFNKFLNKTNYKIGLFVADYPKTVLATTLLITLICSIKIVFTPQKDDLRTGYTPFNSKSLEEMEKYTQFYDSTGEPLNLGIFLTAKDNGSMHRLPHLNESIELIDVIGNDFHIGKGNESKSFFEICSDFCLFNEPIRQFRNGLILKSLSTNSFETRINLTFPFITMMGASLDLSPNFFGTTLYEGDGSENGELTNIKKLDLIILQFRADQPSYLTREDIMEWERKVCNYINFEYNGTYLDAKSLSLTFVSDEVVRTGMTLFPYISVGFLIMSIFSIITVYMSSYYFDQWSKHKISMALMACVCPLFATSTALGLLFWFGFRFGSILCVTPFLVMAIGVDDAYLQIHSWQRICVERKHAKSKRSNECTEDYFSLRNRIAEVSVDVGPSILITSLTNILAFAIGAYTPTPEIQLFCIANVVAIFFDYFYQITMFLSIIVIAGDFELKKEEANKNDIKFNINTWLQKSLNNFMKSYCEWLSNPFTSFIIFLVMIFYLCWSFQSAMNIKVQLTPDKLFLKESIILDVNNLRDNIVIPNYLVMRVFVNNASGLDDLNKSNDVELMITEFETMEGCLGEKYSKYWKRSYVEYIGAMKEDVEEEFNFESNTTIVKKSIYSKDEIDKFLDWPEYSYWGGFLRFDNKTNMLDKFFVTIAFHGKEFSKWTYKLKVLREWRNIVEKYKDLDASVYFEDAPFLDQIDTIVPAMVSSSIFTLVCMAVICLIFMKNLYTMVVATTSIFSICIGVFGFLAIWDVDLDPISMATTIMSIGFSVDFPAHISYHYYRAGVESNFKSSVHHRILESLIAIGYPLLQCGISTILFVTCLLFIDTYMSQVFVKTMILVVSLGLLHGLIIVPSFLCMLSNLNNFLFSSNNSLQISNVQKKTSLYSSLKSLMSTNKIFQIKNDATFCDNNISNRKISIPSLELDGKIYDNNGKVSVIISNY</sequence>
<dbReference type="InterPro" id="IPR003392">
    <property type="entry name" value="PTHD_SSD"/>
</dbReference>
<keyword evidence="11" id="KW-1185">Reference proteome</keyword>
<proteinExistence type="inferred from homology"/>
<dbReference type="SUPFAM" id="SSF82866">
    <property type="entry name" value="Multidrug efflux transporter AcrB transmembrane domain"/>
    <property type="match status" value="2"/>
</dbReference>
<feature type="domain" description="SSD" evidence="10">
    <location>
        <begin position="337"/>
        <end position="508"/>
    </location>
</feature>
<name>A0A0N5A353_PARTI</name>
<reference evidence="12" key="1">
    <citation type="submission" date="2017-02" db="UniProtKB">
        <authorList>
            <consortium name="WormBaseParasite"/>
        </authorList>
    </citation>
    <scope>IDENTIFICATION</scope>
</reference>
<comment type="subcellular location">
    <subcellularLocation>
        <location evidence="1">Cell membrane</location>
        <topology evidence="1">Multi-pass membrane protein</topology>
    </subcellularLocation>
</comment>
<evidence type="ECO:0000256" key="8">
    <source>
        <dbReference type="SAM" id="MobiDB-lite"/>
    </source>
</evidence>
<keyword evidence="4 9" id="KW-0812">Transmembrane</keyword>
<evidence type="ECO:0000256" key="9">
    <source>
        <dbReference type="SAM" id="Phobius"/>
    </source>
</evidence>
<feature type="transmembrane region" description="Helical" evidence="9">
    <location>
        <begin position="767"/>
        <end position="790"/>
    </location>
</feature>
<feature type="transmembrane region" description="Helical" evidence="9">
    <location>
        <begin position="868"/>
        <end position="892"/>
    </location>
</feature>
<evidence type="ECO:0000256" key="5">
    <source>
        <dbReference type="ARBA" id="ARBA00022989"/>
    </source>
</evidence>
<evidence type="ECO:0000256" key="2">
    <source>
        <dbReference type="ARBA" id="ARBA00005585"/>
    </source>
</evidence>
<evidence type="ECO:0000256" key="4">
    <source>
        <dbReference type="ARBA" id="ARBA00022692"/>
    </source>
</evidence>
<feature type="transmembrane region" description="Helical" evidence="9">
    <location>
        <begin position="454"/>
        <end position="474"/>
    </location>
</feature>